<dbReference type="SUPFAM" id="SSF51283">
    <property type="entry name" value="dUTPase-like"/>
    <property type="match status" value="1"/>
</dbReference>
<dbReference type="Proteomes" id="UP001065613">
    <property type="component" value="Chromosome"/>
</dbReference>
<dbReference type="InterPro" id="IPR036157">
    <property type="entry name" value="dUTPase-like_sf"/>
</dbReference>
<name>A0A977KUZ2_9CYAN</name>
<keyword evidence="2" id="KW-0546">Nucleotide metabolism</keyword>
<evidence type="ECO:0000256" key="1">
    <source>
        <dbReference type="ARBA" id="ARBA00022801"/>
    </source>
</evidence>
<dbReference type="KEGG" id="wna:KA717_26855"/>
<sequence length="635" mass="73032">MKDMMEHPEVDMLRQIALTAIAPELEKIGIVVQQNIPDSIKDVCNQIQNDLEYQANNVQDIQDLTVLRQYLYTVSFFISLLLKASPERSSWWAESLIYECYSLCKISEREIIIVHSQDTNLEDFSVYPNATFTFGLNYSSQHNTPVKPLDIFFIPAEVKFDISCMALIGHEVGHIYWQIHQNVLDEKVKEAFQKIPLPQDRGEQWELQHKPQQVALRIEEYLCDQVGRYLLGPAFDFALLKLFLFLPSSGSSRTHPPQENRILRSKDIIKCYVDSPSNNCYQLMNKMSQLIDAIYDKLHDFKSELKSSRYDEIAEKVAKEIYQASNLIIEKRLSPEKFEQIWRMVKPELDGFRPPFETVTINKPEYINPTDAIIAATLYYHGEAYLTSNVFYLNSSKPESEKRRILFEKLSEHLRYAISLHRFVKFAQHQEEDFETLKQSNSLWNWRGGKQDTDKLIVTPTIDPNNQYGQSTVDLRLGCSFLVNVPSRYTHIDPASKDNHLSAYYQEIHIPVGQEFILHPHQFVLATILEYICLPNDHYALVLGRSTWGRLGLNIATATTVQSGYKGCLTLELRNLGESPLPLTVGTRIAQLCLISVASPAQQGYVGKYIGPIKAEIPKIYSDPDWVIIKHFVNG</sequence>
<dbReference type="PANTHER" id="PTHR42680">
    <property type="entry name" value="DCTP DEAMINASE"/>
    <property type="match status" value="1"/>
</dbReference>
<reference evidence="3" key="1">
    <citation type="submission" date="2021-04" db="EMBL/GenBank/DDBJ databases">
        <title>Genome sequence of Woronichinia naegeliana from Washington state freshwater lake bloom.</title>
        <authorList>
            <person name="Dreher T.W."/>
        </authorList>
    </citation>
    <scope>NUCLEOTIDE SEQUENCE</scope>
    <source>
        <strain evidence="3">WA131</strain>
    </source>
</reference>
<dbReference type="InterPro" id="IPR033704">
    <property type="entry name" value="dUTPase_trimeric"/>
</dbReference>
<dbReference type="CDD" id="cd07557">
    <property type="entry name" value="trimeric_dUTPase"/>
    <property type="match status" value="1"/>
</dbReference>
<dbReference type="GO" id="GO:0006229">
    <property type="term" value="P:dUTP biosynthetic process"/>
    <property type="evidence" value="ECO:0007669"/>
    <property type="project" value="InterPro"/>
</dbReference>
<dbReference type="Gene3D" id="2.70.40.10">
    <property type="match status" value="1"/>
</dbReference>
<dbReference type="GO" id="GO:0015949">
    <property type="term" value="P:nucleobase-containing small molecule interconversion"/>
    <property type="evidence" value="ECO:0007669"/>
    <property type="project" value="TreeGrafter"/>
</dbReference>
<dbReference type="GO" id="GO:0008829">
    <property type="term" value="F:dCTP deaminase activity"/>
    <property type="evidence" value="ECO:0007669"/>
    <property type="project" value="UniProtKB-EC"/>
</dbReference>
<proteinExistence type="predicted"/>
<evidence type="ECO:0000313" key="3">
    <source>
        <dbReference type="EMBL" id="UXE59421.1"/>
    </source>
</evidence>
<keyword evidence="1 3" id="KW-0378">Hydrolase</keyword>
<accession>A0A977KUZ2</accession>
<protein>
    <submittedName>
        <fullName evidence="3">dCTP deaminase</fullName>
        <ecNumber evidence="3">3.5.4.13</ecNumber>
    </submittedName>
</protein>
<dbReference type="PANTHER" id="PTHR42680:SF3">
    <property type="entry name" value="DCTP DEAMINASE"/>
    <property type="match status" value="1"/>
</dbReference>
<dbReference type="NCBIfam" id="TIGR02274">
    <property type="entry name" value="dCTP_deam"/>
    <property type="match status" value="1"/>
</dbReference>
<evidence type="ECO:0000256" key="2">
    <source>
        <dbReference type="ARBA" id="ARBA00023080"/>
    </source>
</evidence>
<dbReference type="AlphaFoldDB" id="A0A977KUZ2"/>
<dbReference type="EC" id="3.5.4.13" evidence="3"/>
<dbReference type="EMBL" id="CP073041">
    <property type="protein sequence ID" value="UXE59421.1"/>
    <property type="molecule type" value="Genomic_DNA"/>
</dbReference>
<organism evidence="3">
    <name type="scientific">Woronichinia naegeliana WA131</name>
    <dbReference type="NCBI Taxonomy" id="2824559"/>
    <lineage>
        <taxon>Bacteria</taxon>
        <taxon>Bacillati</taxon>
        <taxon>Cyanobacteriota</taxon>
        <taxon>Cyanophyceae</taxon>
        <taxon>Synechococcales</taxon>
        <taxon>Coelosphaeriaceae</taxon>
        <taxon>Woronichinia</taxon>
    </lineage>
</organism>
<dbReference type="Pfam" id="PF22769">
    <property type="entry name" value="DCD"/>
    <property type="match status" value="1"/>
</dbReference>
<gene>
    <name evidence="3" type="primary">dcd</name>
    <name evidence="3" type="ORF">KA717_26855</name>
</gene>
<dbReference type="InterPro" id="IPR011962">
    <property type="entry name" value="dCTP_deaminase"/>
</dbReference>